<organism evidence="2 3">
    <name type="scientific">Cephalotrichum gorgonifer</name>
    <dbReference type="NCBI Taxonomy" id="2041049"/>
    <lineage>
        <taxon>Eukaryota</taxon>
        <taxon>Fungi</taxon>
        <taxon>Dikarya</taxon>
        <taxon>Ascomycota</taxon>
        <taxon>Pezizomycotina</taxon>
        <taxon>Sordariomycetes</taxon>
        <taxon>Hypocreomycetidae</taxon>
        <taxon>Microascales</taxon>
        <taxon>Microascaceae</taxon>
        <taxon>Cephalotrichum</taxon>
    </lineage>
</organism>
<protein>
    <submittedName>
        <fullName evidence="2">Related to methyltransferase</fullName>
    </submittedName>
</protein>
<accession>A0AAE8MW31</accession>
<evidence type="ECO:0000313" key="3">
    <source>
        <dbReference type="Proteomes" id="UP001187682"/>
    </source>
</evidence>
<sequence>MGDVKTPTPPAEVAASSAENAGQTSASPGSAGPVSPKSVESTGLPQEALVADENATVDESFGLDGNASSSASLSSSILKYRHENGRRYHAFKDGAYLLPNDDVEAERMADDNPHVKVIGVDLSPIQPVFIPPNLEFFVDDLESSWTYTNPFDFIYVRNLTGSISDWLKFYRQSFEHLAPGGFIEIADACLPLACDDDTLDQDSALYKWSKLTADAAAQFGRPLRSAGAVVSELSAAGFTDIQQHLFKWPTNTWPKDPKMKEIGALTAEDFGRNIYGISVALFTRALGWTLEEFEIFLVQVRKQMRDPKIHAYLPFYVVYGRKPAEN</sequence>
<dbReference type="CDD" id="cd02440">
    <property type="entry name" value="AdoMet_MTases"/>
    <property type="match status" value="1"/>
</dbReference>
<keyword evidence="3" id="KW-1185">Reference proteome</keyword>
<evidence type="ECO:0000313" key="2">
    <source>
        <dbReference type="EMBL" id="SPO01751.1"/>
    </source>
</evidence>
<keyword evidence="2" id="KW-0489">Methyltransferase</keyword>
<keyword evidence="2" id="KW-0808">Transferase</keyword>
<dbReference type="EMBL" id="ONZQ02000005">
    <property type="protein sequence ID" value="SPO01751.1"/>
    <property type="molecule type" value="Genomic_DNA"/>
</dbReference>
<comment type="caution">
    <text evidence="2">The sequence shown here is derived from an EMBL/GenBank/DDBJ whole genome shotgun (WGS) entry which is preliminary data.</text>
</comment>
<dbReference type="InterPro" id="IPR029063">
    <property type="entry name" value="SAM-dependent_MTases_sf"/>
</dbReference>
<feature type="region of interest" description="Disordered" evidence="1">
    <location>
        <begin position="1"/>
        <end position="45"/>
    </location>
</feature>
<reference evidence="2" key="1">
    <citation type="submission" date="2018-03" db="EMBL/GenBank/DDBJ databases">
        <authorList>
            <person name="Guldener U."/>
        </authorList>
    </citation>
    <scope>NUCLEOTIDE SEQUENCE</scope>
</reference>
<gene>
    <name evidence="2" type="ORF">DNG_04424</name>
</gene>
<dbReference type="GO" id="GO:0032259">
    <property type="term" value="P:methylation"/>
    <property type="evidence" value="ECO:0007669"/>
    <property type="project" value="UniProtKB-KW"/>
</dbReference>
<feature type="compositionally biased region" description="Low complexity" evidence="1">
    <location>
        <begin position="25"/>
        <end position="39"/>
    </location>
</feature>
<dbReference type="SUPFAM" id="SSF53335">
    <property type="entry name" value="S-adenosyl-L-methionine-dependent methyltransferases"/>
    <property type="match status" value="1"/>
</dbReference>
<name>A0AAE8MW31_9PEZI</name>
<evidence type="ECO:0000256" key="1">
    <source>
        <dbReference type="SAM" id="MobiDB-lite"/>
    </source>
</evidence>
<dbReference type="Gene3D" id="3.40.50.150">
    <property type="entry name" value="Vaccinia Virus protein VP39"/>
    <property type="match status" value="1"/>
</dbReference>
<proteinExistence type="predicted"/>
<dbReference type="AlphaFoldDB" id="A0AAE8MW31"/>
<dbReference type="GO" id="GO:0008168">
    <property type="term" value="F:methyltransferase activity"/>
    <property type="evidence" value="ECO:0007669"/>
    <property type="project" value="UniProtKB-KW"/>
</dbReference>
<dbReference type="Pfam" id="PF13489">
    <property type="entry name" value="Methyltransf_23"/>
    <property type="match status" value="1"/>
</dbReference>
<dbReference type="Proteomes" id="UP001187682">
    <property type="component" value="Unassembled WGS sequence"/>
</dbReference>